<evidence type="ECO:0000313" key="6">
    <source>
        <dbReference type="Proteomes" id="UP000289340"/>
    </source>
</evidence>
<keyword evidence="1" id="KW-0479">Metal-binding</keyword>
<feature type="region of interest" description="Disordered" evidence="4">
    <location>
        <begin position="224"/>
        <end position="244"/>
    </location>
</feature>
<dbReference type="InterPro" id="IPR019786">
    <property type="entry name" value="Zinc_finger_PHD-type_CS"/>
</dbReference>
<dbReference type="Proteomes" id="UP000289340">
    <property type="component" value="Chromosome 10"/>
</dbReference>
<dbReference type="PANTHER" id="PTHR34451">
    <property type="entry name" value="PHD FINGER FAMILY PROTEIN"/>
    <property type="match status" value="1"/>
</dbReference>
<evidence type="ECO:0000256" key="3">
    <source>
        <dbReference type="ARBA" id="ARBA00022833"/>
    </source>
</evidence>
<sequence>MNPPPTTSFPLKGECGNCSSKERRLLHRLWMRGMNRHLCTSCVLRLHPSSFCPSCFDFFDQPLSVTSSAFAHRFVSCTKCSSLTHLSCLPSPPPSPFLCPPCSQQTFSFFPDSTAPLDKRRAIILLCACKIAAASVSKSLALARTRVERTVREAALARKRARDALDHCSIVDKIKRLGLEGTFEASNSKYLGMNHNHNNVVSNKKEELNGFGGGQGKVKTEAMSLTPPVNKNGNNHAKLPNRVA</sequence>
<gene>
    <name evidence="5" type="ORF">D0Y65_027064</name>
</gene>
<dbReference type="GO" id="GO:0008270">
    <property type="term" value="F:zinc ion binding"/>
    <property type="evidence" value="ECO:0007669"/>
    <property type="project" value="UniProtKB-KW"/>
</dbReference>
<name>A0A445IMC9_GLYSO</name>
<keyword evidence="2" id="KW-0863">Zinc-finger</keyword>
<evidence type="ECO:0000256" key="4">
    <source>
        <dbReference type="SAM" id="MobiDB-lite"/>
    </source>
</evidence>
<dbReference type="AlphaFoldDB" id="A0A445IMC9"/>
<evidence type="ECO:0000256" key="1">
    <source>
        <dbReference type="ARBA" id="ARBA00022723"/>
    </source>
</evidence>
<accession>A0A445IMC9</accession>
<comment type="caution">
    <text evidence="5">The sequence shown here is derived from an EMBL/GenBank/DDBJ whole genome shotgun (WGS) entry which is preliminary data.</text>
</comment>
<reference evidence="5 6" key="1">
    <citation type="submission" date="2018-09" db="EMBL/GenBank/DDBJ databases">
        <title>A high-quality reference genome of wild soybean provides a powerful tool to mine soybean genomes.</title>
        <authorList>
            <person name="Xie M."/>
            <person name="Chung C.Y.L."/>
            <person name="Li M.-W."/>
            <person name="Wong F.-L."/>
            <person name="Chan T.-F."/>
            <person name="Lam H.-M."/>
        </authorList>
    </citation>
    <scope>NUCLEOTIDE SEQUENCE [LARGE SCALE GENOMIC DNA]</scope>
    <source>
        <strain evidence="6">cv. W05</strain>
        <tissue evidence="5">Hypocotyl of etiolated seedlings</tissue>
    </source>
</reference>
<organism evidence="5 6">
    <name type="scientific">Glycine soja</name>
    <name type="common">Wild soybean</name>
    <dbReference type="NCBI Taxonomy" id="3848"/>
    <lineage>
        <taxon>Eukaryota</taxon>
        <taxon>Viridiplantae</taxon>
        <taxon>Streptophyta</taxon>
        <taxon>Embryophyta</taxon>
        <taxon>Tracheophyta</taxon>
        <taxon>Spermatophyta</taxon>
        <taxon>Magnoliopsida</taxon>
        <taxon>eudicotyledons</taxon>
        <taxon>Gunneridae</taxon>
        <taxon>Pentapetalae</taxon>
        <taxon>rosids</taxon>
        <taxon>fabids</taxon>
        <taxon>Fabales</taxon>
        <taxon>Fabaceae</taxon>
        <taxon>Papilionoideae</taxon>
        <taxon>50 kb inversion clade</taxon>
        <taxon>NPAAA clade</taxon>
        <taxon>indigoferoid/millettioid clade</taxon>
        <taxon>Phaseoleae</taxon>
        <taxon>Glycine</taxon>
        <taxon>Glycine subgen. Soja</taxon>
    </lineage>
</organism>
<evidence type="ECO:0000256" key="2">
    <source>
        <dbReference type="ARBA" id="ARBA00022771"/>
    </source>
</evidence>
<dbReference type="PROSITE" id="PS01359">
    <property type="entry name" value="ZF_PHD_1"/>
    <property type="match status" value="1"/>
</dbReference>
<protein>
    <submittedName>
        <fullName evidence="5">Uncharacterized protein</fullName>
    </submittedName>
</protein>
<proteinExistence type="predicted"/>
<dbReference type="Gramene" id="XM_028327393.1">
    <property type="protein sequence ID" value="XP_028183194.1"/>
    <property type="gene ID" value="LOC114370108"/>
</dbReference>
<keyword evidence="3" id="KW-0862">Zinc</keyword>
<keyword evidence="6" id="KW-1185">Reference proteome</keyword>
<evidence type="ECO:0000313" key="5">
    <source>
        <dbReference type="EMBL" id="RZB87226.1"/>
    </source>
</evidence>
<dbReference type="EMBL" id="QZWG01000010">
    <property type="protein sequence ID" value="RZB87226.1"/>
    <property type="molecule type" value="Genomic_DNA"/>
</dbReference>
<dbReference type="PANTHER" id="PTHR34451:SF15">
    <property type="entry name" value="PHD-TYPE DOMAIN-CONTAINING PROTEIN"/>
    <property type="match status" value="1"/>
</dbReference>